<organism evidence="1 2">
    <name type="scientific">Companilactobacillus suantsaicola</name>
    <dbReference type="NCBI Taxonomy" id="2487723"/>
    <lineage>
        <taxon>Bacteria</taxon>
        <taxon>Bacillati</taxon>
        <taxon>Bacillota</taxon>
        <taxon>Bacilli</taxon>
        <taxon>Lactobacillales</taxon>
        <taxon>Lactobacillaceae</taxon>
        <taxon>Companilactobacillus</taxon>
    </lineage>
</organism>
<evidence type="ECO:0000313" key="2">
    <source>
        <dbReference type="Proteomes" id="UP000298021"/>
    </source>
</evidence>
<dbReference type="NCBIfam" id="TIGR01636">
    <property type="entry name" value="phage_rinA"/>
    <property type="match status" value="1"/>
</dbReference>
<gene>
    <name evidence="1" type="ORF">EGT49_03620</name>
</gene>
<dbReference type="RefSeq" id="WP_135371604.1">
    <property type="nucleotide sequence ID" value="NZ_RKLY01000006.1"/>
</dbReference>
<name>A0A4Z0JQC8_9LACO</name>
<dbReference type="EMBL" id="RKLY01000006">
    <property type="protein sequence ID" value="TGD24358.1"/>
    <property type="molecule type" value="Genomic_DNA"/>
</dbReference>
<evidence type="ECO:0000313" key="1">
    <source>
        <dbReference type="EMBL" id="TGD24358.1"/>
    </source>
</evidence>
<dbReference type="InterPro" id="IPR006523">
    <property type="entry name" value="RinA"/>
</dbReference>
<reference evidence="1 2" key="1">
    <citation type="submission" date="2018-10" db="EMBL/GenBank/DDBJ databases">
        <title>Lactobacillus sp. R7 and Lactobacillus sp. R19 isolated from fermented mustard green product of Taiwan.</title>
        <authorList>
            <person name="Lin S.-T."/>
        </authorList>
    </citation>
    <scope>NUCLEOTIDE SEQUENCE [LARGE SCALE GENOMIC DNA]</scope>
    <source>
        <strain evidence="1 2">BCRC 81127</strain>
    </source>
</reference>
<dbReference type="OrthoDB" id="2735906at2"/>
<comment type="caution">
    <text evidence="1">The sequence shown here is derived from an EMBL/GenBank/DDBJ whole genome shotgun (WGS) entry which is preliminary data.</text>
</comment>
<proteinExistence type="predicted"/>
<accession>A0A4Z0JQC8</accession>
<sequence length="148" mass="17266">MGRVSIIKLRPDIRSRCESILRDYPSVDGYILDRKRELACQPHEDDENVGGGRNSKISRPQETYVITLEQDMRLRMLENQKKAVTDCYLETDEDTRTIIRELYFKKHPTYTISGLSINQKVNVSIATAKRLRTRFLIELSEKLGMFEP</sequence>
<dbReference type="Proteomes" id="UP000298021">
    <property type="component" value="Unassembled WGS sequence"/>
</dbReference>
<dbReference type="AlphaFoldDB" id="A0A4Z0JQC8"/>
<keyword evidence="2" id="KW-1185">Reference proteome</keyword>
<protein>
    <submittedName>
        <fullName evidence="1">Transcriptional regulator</fullName>
    </submittedName>
</protein>